<evidence type="ECO:0000256" key="4">
    <source>
        <dbReference type="ARBA" id="ARBA00022771"/>
    </source>
</evidence>
<protein>
    <recommendedName>
        <fullName evidence="12">C2H2-type domain-containing protein</fullName>
    </recommendedName>
</protein>
<dbReference type="FunFam" id="3.30.160.60:FF:000965">
    <property type="entry name" value="Neurotrophin receptor-interacting factor homolog"/>
    <property type="match status" value="1"/>
</dbReference>
<dbReference type="GO" id="GO:0008270">
    <property type="term" value="F:zinc ion binding"/>
    <property type="evidence" value="ECO:0007669"/>
    <property type="project" value="UniProtKB-KW"/>
</dbReference>
<feature type="domain" description="C2H2-type" evidence="12">
    <location>
        <begin position="15"/>
        <end position="42"/>
    </location>
</feature>
<dbReference type="GO" id="GO:0005634">
    <property type="term" value="C:nucleus"/>
    <property type="evidence" value="ECO:0007669"/>
    <property type="project" value="UniProtKB-SubCell"/>
</dbReference>
<accession>A0A653CJF7</accession>
<dbReference type="InterPro" id="IPR050331">
    <property type="entry name" value="Zinc_finger"/>
</dbReference>
<dbReference type="AlphaFoldDB" id="A0A653CJF7"/>
<dbReference type="SUPFAM" id="SSF57667">
    <property type="entry name" value="beta-beta-alpha zinc fingers"/>
    <property type="match status" value="2"/>
</dbReference>
<keyword evidence="6" id="KW-0805">Transcription regulation</keyword>
<dbReference type="GO" id="GO:0003677">
    <property type="term" value="F:DNA binding"/>
    <property type="evidence" value="ECO:0007669"/>
    <property type="project" value="UniProtKB-KW"/>
</dbReference>
<evidence type="ECO:0000256" key="7">
    <source>
        <dbReference type="ARBA" id="ARBA00023125"/>
    </source>
</evidence>
<evidence type="ECO:0000256" key="2">
    <source>
        <dbReference type="ARBA" id="ARBA00022723"/>
    </source>
</evidence>
<evidence type="ECO:0000256" key="1">
    <source>
        <dbReference type="ARBA" id="ARBA00004123"/>
    </source>
</evidence>
<organism evidence="13 14">
    <name type="scientific">Callosobruchus maculatus</name>
    <name type="common">Southern cowpea weevil</name>
    <name type="synonym">Pulse bruchid</name>
    <dbReference type="NCBI Taxonomy" id="64391"/>
    <lineage>
        <taxon>Eukaryota</taxon>
        <taxon>Metazoa</taxon>
        <taxon>Ecdysozoa</taxon>
        <taxon>Arthropoda</taxon>
        <taxon>Hexapoda</taxon>
        <taxon>Insecta</taxon>
        <taxon>Pterygota</taxon>
        <taxon>Neoptera</taxon>
        <taxon>Endopterygota</taxon>
        <taxon>Coleoptera</taxon>
        <taxon>Polyphaga</taxon>
        <taxon>Cucujiformia</taxon>
        <taxon>Chrysomeloidea</taxon>
        <taxon>Chrysomelidae</taxon>
        <taxon>Bruchinae</taxon>
        <taxon>Bruchini</taxon>
        <taxon>Callosobruchus</taxon>
    </lineage>
</organism>
<dbReference type="OrthoDB" id="6077919at2759"/>
<keyword evidence="7" id="KW-0238">DNA-binding</keyword>
<dbReference type="FunFam" id="3.30.160.60:FF:000446">
    <property type="entry name" value="Zinc finger protein"/>
    <property type="match status" value="1"/>
</dbReference>
<keyword evidence="2" id="KW-0479">Metal-binding</keyword>
<feature type="region of interest" description="Disordered" evidence="11">
    <location>
        <begin position="120"/>
        <end position="144"/>
    </location>
</feature>
<evidence type="ECO:0000313" key="14">
    <source>
        <dbReference type="Proteomes" id="UP000410492"/>
    </source>
</evidence>
<evidence type="ECO:0000256" key="5">
    <source>
        <dbReference type="ARBA" id="ARBA00022833"/>
    </source>
</evidence>
<feature type="domain" description="C2H2-type" evidence="12">
    <location>
        <begin position="43"/>
        <end position="71"/>
    </location>
</feature>
<sequence>MMKHDRVIHKKLRPYVCDVCGSMFPTTKGLKSHKMQHTNEKPYACDQCGEGFRQKVSLRSHLKSKHDIEEVKECICSECGKGFASNYALSVHQRFHGSMKCEVCLESFHDQEYLNNHMNEAHGVDNERKTDESEDTSETNEKSA</sequence>
<dbReference type="PROSITE" id="PS50157">
    <property type="entry name" value="ZINC_FINGER_C2H2_2"/>
    <property type="match status" value="4"/>
</dbReference>
<dbReference type="GO" id="GO:0010468">
    <property type="term" value="P:regulation of gene expression"/>
    <property type="evidence" value="ECO:0007669"/>
    <property type="project" value="TreeGrafter"/>
</dbReference>
<dbReference type="Proteomes" id="UP000410492">
    <property type="component" value="Unassembled WGS sequence"/>
</dbReference>
<dbReference type="EMBL" id="CAACVG010008012">
    <property type="protein sequence ID" value="VEN48045.1"/>
    <property type="molecule type" value="Genomic_DNA"/>
</dbReference>
<keyword evidence="14" id="KW-1185">Reference proteome</keyword>
<evidence type="ECO:0000259" key="12">
    <source>
        <dbReference type="PROSITE" id="PS50157"/>
    </source>
</evidence>
<dbReference type="Pfam" id="PF13912">
    <property type="entry name" value="zf-C2H2_6"/>
    <property type="match status" value="1"/>
</dbReference>
<reference evidence="13 14" key="1">
    <citation type="submission" date="2019-01" db="EMBL/GenBank/DDBJ databases">
        <authorList>
            <person name="Sayadi A."/>
        </authorList>
    </citation>
    <scope>NUCLEOTIDE SEQUENCE [LARGE SCALE GENOMIC DNA]</scope>
</reference>
<dbReference type="Pfam" id="PF00096">
    <property type="entry name" value="zf-C2H2"/>
    <property type="match status" value="3"/>
</dbReference>
<feature type="compositionally biased region" description="Basic and acidic residues" evidence="11">
    <location>
        <begin position="120"/>
        <end position="131"/>
    </location>
</feature>
<evidence type="ECO:0000256" key="8">
    <source>
        <dbReference type="ARBA" id="ARBA00023163"/>
    </source>
</evidence>
<dbReference type="FunFam" id="3.30.160.60:FF:002169">
    <property type="entry name" value="Zgc:174573"/>
    <property type="match status" value="1"/>
</dbReference>
<evidence type="ECO:0000256" key="10">
    <source>
        <dbReference type="PROSITE-ProRule" id="PRU00042"/>
    </source>
</evidence>
<dbReference type="SMART" id="SM00355">
    <property type="entry name" value="ZnF_C2H2"/>
    <property type="match status" value="4"/>
</dbReference>
<evidence type="ECO:0000256" key="9">
    <source>
        <dbReference type="ARBA" id="ARBA00023242"/>
    </source>
</evidence>
<dbReference type="PROSITE" id="PS00028">
    <property type="entry name" value="ZINC_FINGER_C2H2_1"/>
    <property type="match status" value="4"/>
</dbReference>
<comment type="subcellular location">
    <subcellularLocation>
        <location evidence="1">Nucleus</location>
    </subcellularLocation>
</comment>
<keyword evidence="3" id="KW-0677">Repeat</keyword>
<keyword evidence="8" id="KW-0804">Transcription</keyword>
<evidence type="ECO:0000313" key="13">
    <source>
        <dbReference type="EMBL" id="VEN48045.1"/>
    </source>
</evidence>
<feature type="domain" description="C2H2-type" evidence="12">
    <location>
        <begin position="74"/>
        <end position="101"/>
    </location>
</feature>
<evidence type="ECO:0000256" key="6">
    <source>
        <dbReference type="ARBA" id="ARBA00023015"/>
    </source>
</evidence>
<keyword evidence="4 10" id="KW-0863">Zinc-finger</keyword>
<dbReference type="InterPro" id="IPR036236">
    <property type="entry name" value="Znf_C2H2_sf"/>
</dbReference>
<keyword evidence="9" id="KW-0539">Nucleus</keyword>
<dbReference type="PANTHER" id="PTHR16515:SF66">
    <property type="entry name" value="C2H2-TYPE DOMAIN-CONTAINING PROTEIN"/>
    <property type="match status" value="1"/>
</dbReference>
<gene>
    <name evidence="13" type="ORF">CALMAC_LOCUS9637</name>
</gene>
<feature type="domain" description="C2H2-type" evidence="12">
    <location>
        <begin position="99"/>
        <end position="127"/>
    </location>
</feature>
<evidence type="ECO:0000256" key="3">
    <source>
        <dbReference type="ARBA" id="ARBA00022737"/>
    </source>
</evidence>
<proteinExistence type="predicted"/>
<dbReference type="Gene3D" id="3.30.160.60">
    <property type="entry name" value="Classic Zinc Finger"/>
    <property type="match status" value="3"/>
</dbReference>
<dbReference type="InterPro" id="IPR013087">
    <property type="entry name" value="Znf_C2H2_type"/>
</dbReference>
<dbReference type="PANTHER" id="PTHR16515">
    <property type="entry name" value="PR DOMAIN ZINC FINGER PROTEIN"/>
    <property type="match status" value="1"/>
</dbReference>
<keyword evidence="5" id="KW-0862">Zinc</keyword>
<name>A0A653CJF7_CALMS</name>
<evidence type="ECO:0000256" key="11">
    <source>
        <dbReference type="SAM" id="MobiDB-lite"/>
    </source>
</evidence>